<feature type="compositionally biased region" description="Acidic residues" evidence="7">
    <location>
        <begin position="601"/>
        <end position="623"/>
    </location>
</feature>
<feature type="compositionally biased region" description="Low complexity" evidence="7">
    <location>
        <begin position="1042"/>
        <end position="1051"/>
    </location>
</feature>
<dbReference type="SUPFAM" id="SSF57667">
    <property type="entry name" value="beta-beta-alpha zinc fingers"/>
    <property type="match status" value="1"/>
</dbReference>
<dbReference type="SMART" id="SM00360">
    <property type="entry name" value="RRM"/>
    <property type="match status" value="3"/>
</dbReference>
<dbReference type="GO" id="GO:0005634">
    <property type="term" value="C:nucleus"/>
    <property type="evidence" value="ECO:0007669"/>
    <property type="project" value="UniProtKB-SubCell"/>
</dbReference>
<evidence type="ECO:0000259" key="9">
    <source>
        <dbReference type="PROSITE" id="PS50171"/>
    </source>
</evidence>
<feature type="compositionally biased region" description="Basic and acidic residues" evidence="7">
    <location>
        <begin position="120"/>
        <end position="133"/>
    </location>
</feature>
<feature type="domain" description="Matrin-type" evidence="9">
    <location>
        <begin position="1094"/>
        <end position="1125"/>
    </location>
</feature>
<keyword evidence="6" id="KW-0694">RNA-binding</keyword>
<feature type="compositionally biased region" description="Basic and acidic residues" evidence="7">
    <location>
        <begin position="969"/>
        <end position="988"/>
    </location>
</feature>
<accession>A0A6P3WF27</accession>
<dbReference type="RefSeq" id="XP_012696744.2">
    <property type="nucleotide sequence ID" value="XM_012841290.3"/>
</dbReference>
<evidence type="ECO:0000256" key="2">
    <source>
        <dbReference type="ARBA" id="ARBA00022723"/>
    </source>
</evidence>
<dbReference type="InterPro" id="IPR000690">
    <property type="entry name" value="Matrin/U1-C_Znf_C2H2"/>
</dbReference>
<evidence type="ECO:0000256" key="4">
    <source>
        <dbReference type="ARBA" id="ARBA00022833"/>
    </source>
</evidence>
<feature type="compositionally biased region" description="Basic and acidic residues" evidence="7">
    <location>
        <begin position="748"/>
        <end position="760"/>
    </location>
</feature>
<dbReference type="OrthoDB" id="9938441at2759"/>
<evidence type="ECO:0000259" key="8">
    <source>
        <dbReference type="PROSITE" id="PS50102"/>
    </source>
</evidence>
<feature type="region of interest" description="Disordered" evidence="7">
    <location>
        <begin position="533"/>
        <end position="763"/>
    </location>
</feature>
<feature type="region of interest" description="Disordered" evidence="7">
    <location>
        <begin position="120"/>
        <end position="205"/>
    </location>
</feature>
<dbReference type="PROSITE" id="PS50102">
    <property type="entry name" value="RRM"/>
    <property type="match status" value="2"/>
</dbReference>
<evidence type="ECO:0000256" key="1">
    <source>
        <dbReference type="ARBA" id="ARBA00004123"/>
    </source>
</evidence>
<evidence type="ECO:0000256" key="7">
    <source>
        <dbReference type="SAM" id="MobiDB-lite"/>
    </source>
</evidence>
<keyword evidence="5" id="KW-0539">Nucleus</keyword>
<sequence>MSQKIPGDSSQKGFAVGRGLLAAAETLNFSMGEPSSNSLYGSTSRPMSNMARGPGGGQGKDHDPQLSRRVGSHLSNTMKLFASLGLSPTDLDELAQVPEENISVETLPNLIMQLKNRKVEASRRMSGDPRDMSSHSPDTSYRASRDGWGDMQEGHLDSSMGQAPGRVAQGDFGYSSMQDMPSRGYDRIDYGNTGASNGNRDRQYSELSHESYRGLGMGSSAAPDSMLMQRRMGSPSQGKVQDFLGLMPHMFPHVCSLCDFDVHSTMEWTQHTNGLRHAENCRLLLQMYPDWDPHMPSNRASGPHPMDTPNRSDGLLGAAPRGPGPQRGGMSSNWGSDPGYGFSNKSQSLPGPGKVRRGRVVVIKYERKPLSSNSLFGLAKPFGTIREHLVLKKKAFLEMETHEEALAIAEFYQRKPAMVHGKEVQVYLSREIAVIDKSQSEKEPADPKARQSHVVFFSNLPRDHEKKSELLTVARRFGSVEKHLFLNGEAFIQMGTPDDAEMLVKYYTLNPLTIRGKSVRLNICTKYKTLTVHPSRGGAQGRPDWKGNSSSSKASSKGQRSSAASKGKESNSEKADTSQTAEEEDGAQAEGSGDEVAGVMEGDDQEEGDLEHEQEEEVEESAEAEAAANPESEEKTEEGEDLQPSTDIEGDKGGDAAAAPQEEAQEEKEGPSQEDAPQEEEEQEEAATTAEQSDSTEAVKDPDADDEPQDGSDTEEPTEDQHGEPDFPENMDDFVTLDELAEDEDGDRLDFTSKGRDSGGSRKSGGLRVVNVVGFRRGIDYLDEILSLAKPFGKVVRHLVLDVRPEAFLELSNEEEARSMVSFYNSNVLPSVCGKPVKIYHSQTYATIQSGKVIYVGQIPYFKSSDATLLKISEPFGKIRRYYMNRSRNECFIEMERGEDAERMAEAYKTNPPKFQGKRLTIYVSRKYKQLKHGHRPPSPESEEKRPPKRERAAAEGQNTGDSPAKPAAKKDEQPPAKKMKEEIVKDDEQPEAAETSAAAEETSEPTEEEEEKETEKEDEKQENTDTDQKMDAEEGTKNGEVEPPAAAPVEDAPKTEEVVTPEPAEKKPEVTPPAFGPYEPNTPVGVEFVKMGYYCRVCFLFYSNEETAKKVHCSSKAHYEKLKKHLEKDKAKAVSSGSKN</sequence>
<feature type="domain" description="RRM" evidence="8">
    <location>
        <begin position="852"/>
        <end position="927"/>
    </location>
</feature>
<evidence type="ECO:0000313" key="10">
    <source>
        <dbReference type="Proteomes" id="UP000515152"/>
    </source>
</evidence>
<dbReference type="Proteomes" id="UP000515152">
    <property type="component" value="Chromosome 20"/>
</dbReference>
<evidence type="ECO:0000256" key="6">
    <source>
        <dbReference type="PROSITE-ProRule" id="PRU00176"/>
    </source>
</evidence>
<feature type="compositionally biased region" description="Polar residues" evidence="7">
    <location>
        <begin position="32"/>
        <end position="47"/>
    </location>
</feature>
<proteinExistence type="predicted"/>
<reference evidence="11 12" key="1">
    <citation type="submission" date="2025-04" db="UniProtKB">
        <authorList>
            <consortium name="RefSeq"/>
        </authorList>
    </citation>
    <scope>IDENTIFICATION</scope>
</reference>
<comment type="subcellular location">
    <subcellularLocation>
        <location evidence="1">Nucleus</location>
    </subcellularLocation>
</comment>
<feature type="compositionally biased region" description="Basic and acidic residues" evidence="7">
    <location>
        <begin position="942"/>
        <end position="954"/>
    </location>
</feature>
<evidence type="ECO:0000313" key="11">
    <source>
        <dbReference type="RefSeq" id="XP_012696744.2"/>
    </source>
</evidence>
<feature type="compositionally biased region" description="Acidic residues" evidence="7">
    <location>
        <begin position="676"/>
        <end position="685"/>
    </location>
</feature>
<dbReference type="SUPFAM" id="SSF54928">
    <property type="entry name" value="RNA-binding domain, RBD"/>
    <property type="match status" value="4"/>
</dbReference>
<feature type="compositionally biased region" description="Low complexity" evidence="7">
    <location>
        <begin position="546"/>
        <end position="565"/>
    </location>
</feature>
<dbReference type="InterPro" id="IPR012677">
    <property type="entry name" value="Nucleotide-bd_a/b_plait_sf"/>
</dbReference>
<feature type="compositionally biased region" description="Basic and acidic residues" evidence="7">
    <location>
        <begin position="566"/>
        <end position="576"/>
    </location>
</feature>
<dbReference type="AlphaFoldDB" id="A0A6P3WF27"/>
<dbReference type="GeneID" id="105912324"/>
<evidence type="ECO:0000256" key="3">
    <source>
        <dbReference type="ARBA" id="ARBA00022771"/>
    </source>
</evidence>
<feature type="compositionally biased region" description="Basic and acidic residues" evidence="7">
    <location>
        <begin position="1014"/>
        <end position="1041"/>
    </location>
</feature>
<feature type="compositionally biased region" description="Low complexity" evidence="7">
    <location>
        <begin position="686"/>
        <end position="696"/>
    </location>
</feature>
<protein>
    <submittedName>
        <fullName evidence="11 12">Matrin 3-like 1.2</fullName>
    </submittedName>
</protein>
<dbReference type="InterPro" id="IPR035979">
    <property type="entry name" value="RBD_domain_sf"/>
</dbReference>
<feature type="region of interest" description="Disordered" evidence="7">
    <location>
        <begin position="294"/>
        <end position="354"/>
    </location>
</feature>
<feature type="compositionally biased region" description="Basic and acidic residues" evidence="7">
    <location>
        <begin position="143"/>
        <end position="156"/>
    </location>
</feature>
<dbReference type="InterPro" id="IPR003604">
    <property type="entry name" value="Matrin/U1-like-C_Znf_C2H2"/>
</dbReference>
<feature type="compositionally biased region" description="Acidic residues" evidence="7">
    <location>
        <begin position="1002"/>
        <end position="1013"/>
    </location>
</feature>
<feature type="compositionally biased region" description="Acidic residues" evidence="7">
    <location>
        <begin position="726"/>
        <end position="747"/>
    </location>
</feature>
<feature type="domain" description="RRM" evidence="8">
    <location>
        <begin position="453"/>
        <end position="526"/>
    </location>
</feature>
<keyword evidence="3" id="KW-0863">Zinc-finger</keyword>
<feature type="compositionally biased region" description="Basic and acidic residues" evidence="7">
    <location>
        <begin position="1052"/>
        <end position="1070"/>
    </location>
</feature>
<dbReference type="InterPro" id="IPR036236">
    <property type="entry name" value="Znf_C2H2_sf"/>
</dbReference>
<dbReference type="KEGG" id="char:105912324"/>
<dbReference type="GeneTree" id="ENSGT00940000153322"/>
<organism evidence="10 11">
    <name type="scientific">Clupea harengus</name>
    <name type="common">Atlantic herring</name>
    <dbReference type="NCBI Taxonomy" id="7950"/>
    <lineage>
        <taxon>Eukaryota</taxon>
        <taxon>Metazoa</taxon>
        <taxon>Chordata</taxon>
        <taxon>Craniata</taxon>
        <taxon>Vertebrata</taxon>
        <taxon>Euteleostomi</taxon>
        <taxon>Actinopterygii</taxon>
        <taxon>Neopterygii</taxon>
        <taxon>Teleostei</taxon>
        <taxon>Clupei</taxon>
        <taxon>Clupeiformes</taxon>
        <taxon>Clupeoidei</taxon>
        <taxon>Clupeidae</taxon>
        <taxon>Clupea</taxon>
    </lineage>
</organism>
<dbReference type="PANTHER" id="PTHR15592">
    <property type="entry name" value="MATRIN 3/NUCLEAR PROTEIN 220-RELATED"/>
    <property type="match status" value="1"/>
</dbReference>
<dbReference type="InterPro" id="IPR000504">
    <property type="entry name" value="RRM_dom"/>
</dbReference>
<evidence type="ECO:0000313" key="12">
    <source>
        <dbReference type="RefSeq" id="XP_031413780.1"/>
    </source>
</evidence>
<dbReference type="RefSeq" id="XP_031413780.1">
    <property type="nucleotide sequence ID" value="XM_031557920.2"/>
</dbReference>
<feature type="compositionally biased region" description="Acidic residues" evidence="7">
    <location>
        <begin position="703"/>
        <end position="718"/>
    </location>
</feature>
<dbReference type="CTD" id="556290"/>
<feature type="region of interest" description="Disordered" evidence="7">
    <location>
        <begin position="928"/>
        <end position="1084"/>
    </location>
</feature>
<name>A0A6P3WF27_CLUHA</name>
<dbReference type="GO" id="GO:0008270">
    <property type="term" value="F:zinc ion binding"/>
    <property type="evidence" value="ECO:0007669"/>
    <property type="project" value="UniProtKB-KW"/>
</dbReference>
<dbReference type="Gene3D" id="3.30.70.330">
    <property type="match status" value="4"/>
</dbReference>
<dbReference type="PROSITE" id="PS50171">
    <property type="entry name" value="ZF_MATRIN"/>
    <property type="match status" value="1"/>
</dbReference>
<keyword evidence="2" id="KW-0479">Metal-binding</keyword>
<feature type="region of interest" description="Disordered" evidence="7">
    <location>
        <begin position="32"/>
        <end position="68"/>
    </location>
</feature>
<dbReference type="GO" id="GO:0003723">
    <property type="term" value="F:RNA binding"/>
    <property type="evidence" value="ECO:0007669"/>
    <property type="project" value="UniProtKB-UniRule"/>
</dbReference>
<gene>
    <name evidence="11 12" type="primary">matr3l1.2</name>
</gene>
<dbReference type="CDD" id="cd12436">
    <property type="entry name" value="RRM1_2_MATR3_like"/>
    <property type="match status" value="1"/>
</dbReference>
<evidence type="ECO:0000256" key="5">
    <source>
        <dbReference type="ARBA" id="ARBA00023242"/>
    </source>
</evidence>
<dbReference type="SMART" id="SM00451">
    <property type="entry name" value="ZnF_U1"/>
    <property type="match status" value="2"/>
</dbReference>
<keyword evidence="4" id="KW-0862">Zinc</keyword>
<keyword evidence="10" id="KW-1185">Reference proteome</keyword>